<protein>
    <submittedName>
        <fullName evidence="1">Uncharacterized protein</fullName>
    </submittedName>
</protein>
<gene>
    <name evidence="1" type="ORF">METZ01_LOCUS109793</name>
</gene>
<reference evidence="1" key="1">
    <citation type="submission" date="2018-05" db="EMBL/GenBank/DDBJ databases">
        <authorList>
            <person name="Lanie J.A."/>
            <person name="Ng W.-L."/>
            <person name="Kazmierczak K.M."/>
            <person name="Andrzejewski T.M."/>
            <person name="Davidsen T.M."/>
            <person name="Wayne K.J."/>
            <person name="Tettelin H."/>
            <person name="Glass J.I."/>
            <person name="Rusch D."/>
            <person name="Podicherti R."/>
            <person name="Tsui H.-C.T."/>
            <person name="Winkler M.E."/>
        </authorList>
    </citation>
    <scope>NUCLEOTIDE SEQUENCE</scope>
</reference>
<sequence>RREITIAGVSLKLLEWLPTRAR</sequence>
<proteinExistence type="predicted"/>
<name>A0A381WWL9_9ZZZZ</name>
<organism evidence="1">
    <name type="scientific">marine metagenome</name>
    <dbReference type="NCBI Taxonomy" id="408172"/>
    <lineage>
        <taxon>unclassified sequences</taxon>
        <taxon>metagenomes</taxon>
        <taxon>ecological metagenomes</taxon>
    </lineage>
</organism>
<dbReference type="AlphaFoldDB" id="A0A381WWL9"/>
<feature type="non-terminal residue" evidence="1">
    <location>
        <position position="1"/>
    </location>
</feature>
<dbReference type="EMBL" id="UINC01013135">
    <property type="protein sequence ID" value="SVA56939.1"/>
    <property type="molecule type" value="Genomic_DNA"/>
</dbReference>
<evidence type="ECO:0000313" key="1">
    <source>
        <dbReference type="EMBL" id="SVA56939.1"/>
    </source>
</evidence>
<accession>A0A381WWL9</accession>